<evidence type="ECO:0000259" key="3">
    <source>
        <dbReference type="Pfam" id="PF13478"/>
    </source>
</evidence>
<feature type="domain" description="XdhC Rossmann" evidence="3">
    <location>
        <begin position="187"/>
        <end position="328"/>
    </location>
</feature>
<protein>
    <submittedName>
        <fullName evidence="4">XdhC/CoxI family protein</fullName>
    </submittedName>
</protein>
<evidence type="ECO:0000313" key="4">
    <source>
        <dbReference type="EMBL" id="GLQ26376.1"/>
    </source>
</evidence>
<sequence length="335" mass="35097">MNKDARQQSRRTDMQQSERAPEQALEWARAGTGAVLATVIETWGSAPRRVGSQLVISGEGDMEGSVSGGCVEGAVVLEAQEALAQGGTRVLEYGVSDGDAFAVGLACGGTIRILVEPVGAGGMPVAMLEELVTARAERVAVAYEVALDGSTRGLRRDGHDARFRMDRSGVSEDGASFIAIHNPPLRLVVVGAVHIAQTLVSMARAVGFDPIVIDPREAFGSTARFPDATLINDWPDDALNEIGVDARTALVLLTHDPKLDDPALHVGLHSQAFYIGALGSSRTHASRVTRLGEAGFDAHQIARIKGPVGLDIGAAGPAEIAVSIMAQIIQTLRGS</sequence>
<feature type="region of interest" description="Disordered" evidence="1">
    <location>
        <begin position="1"/>
        <end position="23"/>
    </location>
</feature>
<feature type="domain" description="XdhC- CoxI" evidence="2">
    <location>
        <begin position="27"/>
        <end position="94"/>
    </location>
</feature>
<dbReference type="InterPro" id="IPR027051">
    <property type="entry name" value="XdhC_Rossmann_dom"/>
</dbReference>
<reference evidence="4" key="2">
    <citation type="submission" date="2023-01" db="EMBL/GenBank/DDBJ databases">
        <title>Draft genome sequence of Sulfitobacter pacificus strain NBRC 109915.</title>
        <authorList>
            <person name="Sun Q."/>
            <person name="Mori K."/>
        </authorList>
    </citation>
    <scope>NUCLEOTIDE SEQUENCE</scope>
    <source>
        <strain evidence="4">NBRC 109915</strain>
    </source>
</reference>
<evidence type="ECO:0000256" key="1">
    <source>
        <dbReference type="SAM" id="MobiDB-lite"/>
    </source>
</evidence>
<dbReference type="EMBL" id="BSNL01000001">
    <property type="protein sequence ID" value="GLQ26376.1"/>
    <property type="molecule type" value="Genomic_DNA"/>
</dbReference>
<reference evidence="4" key="1">
    <citation type="journal article" date="2014" name="Int. J. Syst. Evol. Microbiol.">
        <title>Complete genome of a new Firmicutes species belonging to the dominant human colonic microbiota ('Ruminococcus bicirculans') reveals two chromosomes and a selective capacity to utilize plant glucans.</title>
        <authorList>
            <consortium name="NISC Comparative Sequencing Program"/>
            <person name="Wegmann U."/>
            <person name="Louis P."/>
            <person name="Goesmann A."/>
            <person name="Henrissat B."/>
            <person name="Duncan S.H."/>
            <person name="Flint H.J."/>
        </authorList>
    </citation>
    <scope>NUCLEOTIDE SEQUENCE</scope>
    <source>
        <strain evidence="4">NBRC 109915</strain>
    </source>
</reference>
<proteinExistence type="predicted"/>
<dbReference type="Gene3D" id="3.40.50.720">
    <property type="entry name" value="NAD(P)-binding Rossmann-like Domain"/>
    <property type="match status" value="1"/>
</dbReference>
<evidence type="ECO:0000259" key="2">
    <source>
        <dbReference type="Pfam" id="PF02625"/>
    </source>
</evidence>
<comment type="caution">
    <text evidence="4">The sequence shown here is derived from an EMBL/GenBank/DDBJ whole genome shotgun (WGS) entry which is preliminary data.</text>
</comment>
<dbReference type="Proteomes" id="UP001161388">
    <property type="component" value="Unassembled WGS sequence"/>
</dbReference>
<dbReference type="PANTHER" id="PTHR30388:SF4">
    <property type="entry name" value="MOLYBDENUM COFACTOR INSERTION CHAPERONE PAOD"/>
    <property type="match status" value="1"/>
</dbReference>
<evidence type="ECO:0000313" key="5">
    <source>
        <dbReference type="Proteomes" id="UP001161388"/>
    </source>
</evidence>
<keyword evidence="5" id="KW-1185">Reference proteome</keyword>
<dbReference type="InterPro" id="IPR003777">
    <property type="entry name" value="XdhC_CoxI"/>
</dbReference>
<dbReference type="PANTHER" id="PTHR30388">
    <property type="entry name" value="ALDEHYDE OXIDOREDUCTASE MOLYBDENUM COFACTOR ASSEMBLY PROTEIN"/>
    <property type="match status" value="1"/>
</dbReference>
<dbReference type="Pfam" id="PF02625">
    <property type="entry name" value="XdhC_CoxI"/>
    <property type="match status" value="1"/>
</dbReference>
<name>A0ABQ5VH13_9RHOB</name>
<dbReference type="InterPro" id="IPR052698">
    <property type="entry name" value="MoCofactor_Util/Proc"/>
</dbReference>
<dbReference type="Pfam" id="PF13478">
    <property type="entry name" value="XdhC_C"/>
    <property type="match status" value="1"/>
</dbReference>
<accession>A0ABQ5VH13</accession>
<organism evidence="4 5">
    <name type="scientific">Sulfitobacter pacificus</name>
    <dbReference type="NCBI Taxonomy" id="1499314"/>
    <lineage>
        <taxon>Bacteria</taxon>
        <taxon>Pseudomonadati</taxon>
        <taxon>Pseudomonadota</taxon>
        <taxon>Alphaproteobacteria</taxon>
        <taxon>Rhodobacterales</taxon>
        <taxon>Roseobacteraceae</taxon>
        <taxon>Sulfitobacter</taxon>
    </lineage>
</organism>
<gene>
    <name evidence="4" type="ORF">GCM10007927_11790</name>
</gene>
<feature type="compositionally biased region" description="Basic and acidic residues" evidence="1">
    <location>
        <begin position="1"/>
        <end position="13"/>
    </location>
</feature>